<dbReference type="AlphaFoldDB" id="A0A2J7RI34"/>
<evidence type="ECO:0000313" key="1">
    <source>
        <dbReference type="EMBL" id="PNF40489.1"/>
    </source>
</evidence>
<accession>A0A2J7RI34</accession>
<dbReference type="Proteomes" id="UP000235965">
    <property type="component" value="Unassembled WGS sequence"/>
</dbReference>
<evidence type="ECO:0000313" key="2">
    <source>
        <dbReference type="Proteomes" id="UP000235965"/>
    </source>
</evidence>
<organism evidence="1 2">
    <name type="scientific">Cryptotermes secundus</name>
    <dbReference type="NCBI Taxonomy" id="105785"/>
    <lineage>
        <taxon>Eukaryota</taxon>
        <taxon>Metazoa</taxon>
        <taxon>Ecdysozoa</taxon>
        <taxon>Arthropoda</taxon>
        <taxon>Hexapoda</taxon>
        <taxon>Insecta</taxon>
        <taxon>Pterygota</taxon>
        <taxon>Neoptera</taxon>
        <taxon>Polyneoptera</taxon>
        <taxon>Dictyoptera</taxon>
        <taxon>Blattodea</taxon>
        <taxon>Blattoidea</taxon>
        <taxon>Termitoidae</taxon>
        <taxon>Kalotermitidae</taxon>
        <taxon>Cryptotermitinae</taxon>
        <taxon>Cryptotermes</taxon>
    </lineage>
</organism>
<protein>
    <submittedName>
        <fullName evidence="1">Uncharacterized protein</fullName>
    </submittedName>
</protein>
<dbReference type="EMBL" id="NEVH01003505">
    <property type="protein sequence ID" value="PNF40489.1"/>
    <property type="molecule type" value="Genomic_DNA"/>
</dbReference>
<name>A0A2J7RI34_9NEOP</name>
<sequence>MPDSLGNWHSYRLPTPATALHKQMFSSNIATSSNGRSAASQLTQPPQHTTTNILFLPARAVLLHRPNIPAANGPFQGLQTFPKECVVIGVMTKPHRSFSSLCNRFCM</sequence>
<reference evidence="1 2" key="1">
    <citation type="submission" date="2017-12" db="EMBL/GenBank/DDBJ databases">
        <title>Hemimetabolous genomes reveal molecular basis of termite eusociality.</title>
        <authorList>
            <person name="Harrison M.C."/>
            <person name="Jongepier E."/>
            <person name="Robertson H.M."/>
            <person name="Arning N."/>
            <person name="Bitard-Feildel T."/>
            <person name="Chao H."/>
            <person name="Childers C.P."/>
            <person name="Dinh H."/>
            <person name="Doddapaneni H."/>
            <person name="Dugan S."/>
            <person name="Gowin J."/>
            <person name="Greiner C."/>
            <person name="Han Y."/>
            <person name="Hu H."/>
            <person name="Hughes D.S.T."/>
            <person name="Huylmans A.-K."/>
            <person name="Kemena C."/>
            <person name="Kremer L.P.M."/>
            <person name="Lee S.L."/>
            <person name="Lopez-Ezquerra A."/>
            <person name="Mallet L."/>
            <person name="Monroy-Kuhn J.M."/>
            <person name="Moser A."/>
            <person name="Murali S.C."/>
            <person name="Muzny D.M."/>
            <person name="Otani S."/>
            <person name="Piulachs M.-D."/>
            <person name="Poelchau M."/>
            <person name="Qu J."/>
            <person name="Schaub F."/>
            <person name="Wada-Katsumata A."/>
            <person name="Worley K.C."/>
            <person name="Xie Q."/>
            <person name="Ylla G."/>
            <person name="Poulsen M."/>
            <person name="Gibbs R.A."/>
            <person name="Schal C."/>
            <person name="Richards S."/>
            <person name="Belles X."/>
            <person name="Korb J."/>
            <person name="Bornberg-Bauer E."/>
        </authorList>
    </citation>
    <scope>NUCLEOTIDE SEQUENCE [LARGE SCALE GENOMIC DNA]</scope>
    <source>
        <tissue evidence="1">Whole body</tissue>
    </source>
</reference>
<gene>
    <name evidence="1" type="ORF">B7P43_G08180</name>
</gene>
<dbReference type="InParanoid" id="A0A2J7RI34"/>
<comment type="caution">
    <text evidence="1">The sequence shown here is derived from an EMBL/GenBank/DDBJ whole genome shotgun (WGS) entry which is preliminary data.</text>
</comment>
<proteinExistence type="predicted"/>
<keyword evidence="2" id="KW-1185">Reference proteome</keyword>